<evidence type="ECO:0000256" key="4">
    <source>
        <dbReference type="ARBA" id="ARBA00022801"/>
    </source>
</evidence>
<dbReference type="GO" id="GO:0003697">
    <property type="term" value="F:single-stranded DNA binding"/>
    <property type="evidence" value="ECO:0007669"/>
    <property type="project" value="InterPro"/>
</dbReference>
<evidence type="ECO:0000256" key="8">
    <source>
        <dbReference type="SAM" id="MobiDB-lite"/>
    </source>
</evidence>
<dbReference type="InterPro" id="IPR036590">
    <property type="entry name" value="SRAP-like"/>
</dbReference>
<accession>F0VR86</accession>
<keyword evidence="5" id="KW-0190">Covalent protein-DNA linkage</keyword>
<feature type="compositionally biased region" description="Basic and acidic residues" evidence="8">
    <location>
        <begin position="30"/>
        <end position="58"/>
    </location>
</feature>
<protein>
    <submittedName>
        <fullName evidence="9">UPF0361 protein DC12 homolog, related</fullName>
    </submittedName>
</protein>
<sequence length="453" mass="49585">MCGRMSCTLHPRRLRRIAGLVSSPLSASSESKKAEGTDSVEPAKSEESRCPVTVKHEAAAAPAPSVPSSAATSHLAKTATKEETDTQEDKKIPPFSALSPSSSPSSSFSCAFPGETDAFDSHFPRPRFNVSPTCSVPIIEEATGQRRLRAARWYLRVPGQAPGANGEKALSYHTFNARAEGLTQSRLYRRLLDKRRCVVVADGFYEWKKPQSPGETKKQPFFIRYKSSVPDATIPKRRAELGGIRNVQAGAPSEETPRAVCGKRERDGEETKTEQVEHKRPREQLQESPSETAACAPGKSAGWPSALKECEAPLLFAGLFDDDPLHAAGSSPETRDCSATILTMESSSTPMAEIHTRMPVLLSPEDASTWLNTEENAFSEIFPQLLSRSKQLYRTALQFYPVTPRVGNSRYESSDCVLPLSQGKDGGSRAPLPKSRGMRTLDFFLKPATEKKK</sequence>
<evidence type="ECO:0000256" key="3">
    <source>
        <dbReference type="ARBA" id="ARBA00022763"/>
    </source>
</evidence>
<feature type="compositionally biased region" description="Low complexity" evidence="8">
    <location>
        <begin position="93"/>
        <end position="109"/>
    </location>
</feature>
<dbReference type="InParanoid" id="F0VR86"/>
<evidence type="ECO:0000256" key="6">
    <source>
        <dbReference type="ARBA" id="ARBA00023125"/>
    </source>
</evidence>
<dbReference type="InterPro" id="IPR003738">
    <property type="entry name" value="SRAP"/>
</dbReference>
<evidence type="ECO:0000256" key="2">
    <source>
        <dbReference type="ARBA" id="ARBA00022670"/>
    </source>
</evidence>
<feature type="region of interest" description="Disordered" evidence="8">
    <location>
        <begin position="20"/>
        <end position="109"/>
    </location>
</feature>
<proteinExistence type="inferred from homology"/>
<reference evidence="10" key="4">
    <citation type="journal article" date="2015" name="PLoS ONE">
        <title>Comprehensive Evaluation of Toxoplasma gondii VEG and Neospora caninum LIV Genomes with Tachyzoite Stage Transcriptome and Proteome Defines Novel Transcript Features.</title>
        <authorList>
            <person name="Ramaprasad A."/>
            <person name="Mourier T."/>
            <person name="Naeem R."/>
            <person name="Malas T.B."/>
            <person name="Moussa E."/>
            <person name="Panigrahi A."/>
            <person name="Vermont S.J."/>
            <person name="Otto T.D."/>
            <person name="Wastling J."/>
            <person name="Pain A."/>
        </authorList>
    </citation>
    <scope>NUCLEOTIDE SEQUENCE</scope>
    <source>
        <strain evidence="10">Liverpool</strain>
    </source>
</reference>
<reference evidence="11" key="3">
    <citation type="journal article" date="2012" name="PLoS Pathog.">
        <title>Comparative genomics of the apicomplexan parasites Toxoplasma gondii and Neospora caninum: Coccidia differing in host range and transmission strategy.</title>
        <authorList>
            <person name="Reid A.J."/>
            <person name="Vermont S.J."/>
            <person name="Cotton J.A."/>
            <person name="Harris D."/>
            <person name="Hill-Cawthorne G.A."/>
            <person name="Konen-Waisman S."/>
            <person name="Latham S.M."/>
            <person name="Mourier T."/>
            <person name="Norton R."/>
            <person name="Quail M.A."/>
            <person name="Sanders M."/>
            <person name="Shanmugam D."/>
            <person name="Sohal A."/>
            <person name="Wasmuth J.D."/>
            <person name="Brunk B."/>
            <person name="Grigg M.E."/>
            <person name="Howard J.C."/>
            <person name="Parkinson J."/>
            <person name="Roos D.S."/>
            <person name="Trees A.J."/>
            <person name="Berriman M."/>
            <person name="Pain A."/>
            <person name="Wastling J.M."/>
        </authorList>
    </citation>
    <scope>NUCLEOTIDE SEQUENCE [LARGE SCALE GENOMIC DNA]</scope>
    <source>
        <strain evidence="11">Liverpool</strain>
    </source>
</reference>
<dbReference type="GO" id="GO:0106300">
    <property type="term" value="P:protein-DNA covalent cross-linking repair"/>
    <property type="evidence" value="ECO:0007669"/>
    <property type="project" value="InterPro"/>
</dbReference>
<feature type="compositionally biased region" description="Low complexity" evidence="8">
    <location>
        <begin position="59"/>
        <end position="71"/>
    </location>
</feature>
<feature type="compositionally biased region" description="Basic and acidic residues" evidence="8">
    <location>
        <begin position="262"/>
        <end position="285"/>
    </location>
</feature>
<dbReference type="eggNOG" id="KOG2618">
    <property type="taxonomic scope" value="Eukaryota"/>
</dbReference>
<dbReference type="OrthoDB" id="2111841at2759"/>
<feature type="region of interest" description="Disordered" evidence="8">
    <location>
        <begin position="419"/>
        <end position="438"/>
    </location>
</feature>
<dbReference type="RefSeq" id="XP_003886259.1">
    <property type="nucleotide sequence ID" value="XM_003886210.1"/>
</dbReference>
<organism evidence="9 11">
    <name type="scientific">Neospora caninum (strain Liverpool)</name>
    <dbReference type="NCBI Taxonomy" id="572307"/>
    <lineage>
        <taxon>Eukaryota</taxon>
        <taxon>Sar</taxon>
        <taxon>Alveolata</taxon>
        <taxon>Apicomplexa</taxon>
        <taxon>Conoidasida</taxon>
        <taxon>Coccidia</taxon>
        <taxon>Eucoccidiorida</taxon>
        <taxon>Eimeriorina</taxon>
        <taxon>Sarcocystidae</taxon>
        <taxon>Neospora</taxon>
    </lineage>
</organism>
<dbReference type="EMBL" id="LN714487">
    <property type="protein sequence ID" value="CEL70996.1"/>
    <property type="molecule type" value="Genomic_DNA"/>
</dbReference>
<evidence type="ECO:0000256" key="7">
    <source>
        <dbReference type="ARBA" id="ARBA00023239"/>
    </source>
</evidence>
<gene>
    <name evidence="10" type="ORF">BN1204_066590</name>
    <name evidence="9" type="ORF">NCLIV_066590</name>
</gene>
<dbReference type="VEuPathDB" id="ToxoDB:NCLIV_066590"/>
<evidence type="ECO:0000313" key="9">
    <source>
        <dbReference type="EMBL" id="CBZ56234.1"/>
    </source>
</evidence>
<dbReference type="GO" id="GO:0006508">
    <property type="term" value="P:proteolysis"/>
    <property type="evidence" value="ECO:0007669"/>
    <property type="project" value="UniProtKB-KW"/>
</dbReference>
<feature type="compositionally biased region" description="Basic and acidic residues" evidence="8">
    <location>
        <begin position="79"/>
        <end position="92"/>
    </location>
</feature>
<evidence type="ECO:0000313" key="10">
    <source>
        <dbReference type="EMBL" id="CEL70996.1"/>
    </source>
</evidence>
<name>F0VR86_NEOCL</name>
<keyword evidence="6" id="KW-0238">DNA-binding</keyword>
<keyword evidence="3" id="KW-0227">DNA damage</keyword>
<dbReference type="Gene3D" id="3.90.1680.10">
    <property type="entry name" value="SOS response associated peptidase-like"/>
    <property type="match status" value="2"/>
</dbReference>
<dbReference type="EMBL" id="FR823393">
    <property type="protein sequence ID" value="CBZ56234.1"/>
    <property type="molecule type" value="Genomic_DNA"/>
</dbReference>
<dbReference type="GO" id="GO:0016829">
    <property type="term" value="F:lyase activity"/>
    <property type="evidence" value="ECO:0007669"/>
    <property type="project" value="UniProtKB-KW"/>
</dbReference>
<keyword evidence="4" id="KW-0378">Hydrolase</keyword>
<feature type="region of interest" description="Disordered" evidence="8">
    <location>
        <begin position="250"/>
        <end position="298"/>
    </location>
</feature>
<dbReference type="Pfam" id="PF02586">
    <property type="entry name" value="SRAP"/>
    <property type="match status" value="2"/>
</dbReference>
<dbReference type="PANTHER" id="PTHR13604:SF0">
    <property type="entry name" value="ABASIC SITE PROCESSING PROTEIN HMCES"/>
    <property type="match status" value="1"/>
</dbReference>
<dbReference type="SUPFAM" id="SSF143081">
    <property type="entry name" value="BB1717-like"/>
    <property type="match status" value="1"/>
</dbReference>
<reference evidence="9" key="2">
    <citation type="submission" date="2011-03" db="EMBL/GenBank/DDBJ databases">
        <title>Comparative genomics and transcriptomics of Neospora caninum and Toxoplasma gondii.</title>
        <authorList>
            <person name="Reid A.J."/>
            <person name="Sohal A."/>
            <person name="Harris D."/>
            <person name="Quail M."/>
            <person name="Sanders M."/>
            <person name="Berriman M."/>
            <person name="Wastling J.M."/>
            <person name="Pain A."/>
        </authorList>
    </citation>
    <scope>NUCLEOTIDE SEQUENCE</scope>
    <source>
        <strain evidence="9">Liverpool</strain>
    </source>
</reference>
<comment type="similarity">
    <text evidence="1">Belongs to the SOS response-associated peptidase family.</text>
</comment>
<evidence type="ECO:0000313" key="11">
    <source>
        <dbReference type="Proteomes" id="UP000007494"/>
    </source>
</evidence>
<dbReference type="GO" id="GO:0008233">
    <property type="term" value="F:peptidase activity"/>
    <property type="evidence" value="ECO:0007669"/>
    <property type="project" value="UniProtKB-KW"/>
</dbReference>
<dbReference type="PANTHER" id="PTHR13604">
    <property type="entry name" value="DC12-RELATED"/>
    <property type="match status" value="1"/>
</dbReference>
<keyword evidence="11" id="KW-1185">Reference proteome</keyword>
<dbReference type="AlphaFoldDB" id="F0VR86"/>
<reference evidence="9" key="1">
    <citation type="submission" date="2011-02" db="EMBL/GenBank/DDBJ databases">
        <authorList>
            <person name="Aslett M."/>
        </authorList>
    </citation>
    <scope>NUCLEOTIDE SEQUENCE</scope>
    <source>
        <strain evidence="9">Liverpool</strain>
    </source>
</reference>
<dbReference type="OMA" id="DSKGTPM"/>
<keyword evidence="2" id="KW-0645">Protease</keyword>
<evidence type="ECO:0000256" key="1">
    <source>
        <dbReference type="ARBA" id="ARBA00008136"/>
    </source>
</evidence>
<dbReference type="Proteomes" id="UP000007494">
    <property type="component" value="Chromosome XII"/>
</dbReference>
<keyword evidence="7" id="KW-0456">Lyase</keyword>
<dbReference type="GeneID" id="13445457"/>
<evidence type="ECO:0000256" key="5">
    <source>
        <dbReference type="ARBA" id="ARBA00023124"/>
    </source>
</evidence>